<evidence type="ECO:0000313" key="3">
    <source>
        <dbReference type="Proteomes" id="UP000076837"/>
    </source>
</evidence>
<accession>A0A163M6T0</accession>
<evidence type="ECO:0000256" key="1">
    <source>
        <dbReference type="SAM" id="MobiDB-lite"/>
    </source>
</evidence>
<reference evidence="2 3" key="1">
    <citation type="journal article" date="2016" name="Sci. Rep.">
        <title>Draft genome sequencing and secretome analysis of fungal phytopathogen Ascochyta rabiei provides insight into the necrotrophic effector repertoire.</title>
        <authorList>
            <person name="Verma S."/>
            <person name="Gazara R.K."/>
            <person name="Nizam S."/>
            <person name="Parween S."/>
            <person name="Chattopadhyay D."/>
            <person name="Verma P.K."/>
        </authorList>
    </citation>
    <scope>NUCLEOTIDE SEQUENCE [LARGE SCALE GENOMIC DNA]</scope>
    <source>
        <strain evidence="2 3">ArDII</strain>
    </source>
</reference>
<protein>
    <submittedName>
        <fullName evidence="2">Uncharacterized protein</fullName>
    </submittedName>
</protein>
<name>A0A163M6T0_DIDRA</name>
<comment type="caution">
    <text evidence="2">The sequence shown here is derived from an EMBL/GenBank/DDBJ whole genome shotgun (WGS) entry which is preliminary data.</text>
</comment>
<feature type="region of interest" description="Disordered" evidence="1">
    <location>
        <begin position="64"/>
        <end position="87"/>
    </location>
</feature>
<dbReference type="Proteomes" id="UP000076837">
    <property type="component" value="Unassembled WGS sequence"/>
</dbReference>
<dbReference type="AlphaFoldDB" id="A0A163M6T0"/>
<keyword evidence="3" id="KW-1185">Reference proteome</keyword>
<sequence>MSFPQTHLPIRGYMHPTTLHGMASVHVHTPSQRLDPVRDASAREKMRDDIQLRAAEVRRRIESMGRDDEEIGGFGGEGGGVERRGRE</sequence>
<proteinExistence type="predicted"/>
<evidence type="ECO:0000313" key="2">
    <source>
        <dbReference type="EMBL" id="KZM28449.1"/>
    </source>
</evidence>
<gene>
    <name evidence="2" type="ORF">ST47_g396</name>
</gene>
<organism evidence="2 3">
    <name type="scientific">Didymella rabiei</name>
    <name type="common">Chickpea ascochyta blight fungus</name>
    <name type="synonym">Mycosphaerella rabiei</name>
    <dbReference type="NCBI Taxonomy" id="5454"/>
    <lineage>
        <taxon>Eukaryota</taxon>
        <taxon>Fungi</taxon>
        <taxon>Dikarya</taxon>
        <taxon>Ascomycota</taxon>
        <taxon>Pezizomycotina</taxon>
        <taxon>Dothideomycetes</taxon>
        <taxon>Pleosporomycetidae</taxon>
        <taxon>Pleosporales</taxon>
        <taxon>Pleosporineae</taxon>
        <taxon>Didymellaceae</taxon>
        <taxon>Ascochyta</taxon>
    </lineage>
</organism>
<dbReference type="EMBL" id="JYNV01000016">
    <property type="protein sequence ID" value="KZM28449.1"/>
    <property type="molecule type" value="Genomic_DNA"/>
</dbReference>